<reference evidence="1" key="1">
    <citation type="journal article" date="2020" name="mSystems">
        <title>Genome- and Community-Level Interaction Insights into Carbon Utilization and Element Cycling Functions of Hydrothermarchaeota in Hydrothermal Sediment.</title>
        <authorList>
            <person name="Zhou Z."/>
            <person name="Liu Y."/>
            <person name="Xu W."/>
            <person name="Pan J."/>
            <person name="Luo Z.H."/>
            <person name="Li M."/>
        </authorList>
    </citation>
    <scope>NUCLEOTIDE SEQUENCE [LARGE SCALE GENOMIC DNA]</scope>
    <source>
        <strain evidence="1">HyVt-493</strain>
    </source>
</reference>
<protein>
    <submittedName>
        <fullName evidence="1">Uncharacterized protein</fullName>
    </submittedName>
</protein>
<accession>A0A7V2T458</accession>
<comment type="caution">
    <text evidence="1">The sequence shown here is derived from an EMBL/GenBank/DDBJ whole genome shotgun (WGS) entry which is preliminary data.</text>
</comment>
<sequence length="196" mass="21550">MLGFIASAISAVVSIAKVVAPIIGKVVSVAQTVFSTLGVFKPNETVESVGDRAIQADENGIDRSKFENHDEYMEALRDFELDPERSDEISTEEKQVVGVAVGTQGVAEKYDIKIDGETWVCVAKSPDYFTPERIKALVEKGVDMKTVTNYFQDKLGPTQSVNVEKTLMEVDRKIDPELNNGGLYSQLDQVRDAMGK</sequence>
<gene>
    <name evidence="1" type="ORF">ENJ51_09990</name>
</gene>
<organism evidence="1">
    <name type="scientific">Leucothrix mucor</name>
    <dbReference type="NCBI Taxonomy" id="45248"/>
    <lineage>
        <taxon>Bacteria</taxon>
        <taxon>Pseudomonadati</taxon>
        <taxon>Pseudomonadota</taxon>
        <taxon>Gammaproteobacteria</taxon>
        <taxon>Thiotrichales</taxon>
        <taxon>Thiotrichaceae</taxon>
        <taxon>Leucothrix</taxon>
    </lineage>
</organism>
<dbReference type="AlphaFoldDB" id="A0A7V2T458"/>
<evidence type="ECO:0000313" key="1">
    <source>
        <dbReference type="EMBL" id="HFC93129.1"/>
    </source>
</evidence>
<proteinExistence type="predicted"/>
<name>A0A7V2T458_LEUMU</name>
<dbReference type="EMBL" id="DRMS01000373">
    <property type="protein sequence ID" value="HFC93129.1"/>
    <property type="molecule type" value="Genomic_DNA"/>
</dbReference>
<dbReference type="Proteomes" id="UP000885750">
    <property type="component" value="Unassembled WGS sequence"/>
</dbReference>